<keyword evidence="9" id="KW-1185">Reference proteome</keyword>
<dbReference type="AlphaFoldDB" id="A0A1Z4LI11"/>
<evidence type="ECO:0000259" key="7">
    <source>
        <dbReference type="Pfam" id="PF12146"/>
    </source>
</evidence>
<name>A0A1Z4LI11_9CYAN</name>
<evidence type="ECO:0000256" key="1">
    <source>
        <dbReference type="ARBA" id="ARBA00001613"/>
    </source>
</evidence>
<evidence type="ECO:0000256" key="3">
    <source>
        <dbReference type="ARBA" id="ARBA00010088"/>
    </source>
</evidence>
<dbReference type="GO" id="GO:0047372">
    <property type="term" value="F:monoacylglycerol lipase activity"/>
    <property type="evidence" value="ECO:0007669"/>
    <property type="project" value="UniProtKB-EC"/>
</dbReference>
<organism evidence="8 9">
    <name type="scientific">Calothrix parasitica NIES-267</name>
    <dbReference type="NCBI Taxonomy" id="1973488"/>
    <lineage>
        <taxon>Bacteria</taxon>
        <taxon>Bacillati</taxon>
        <taxon>Cyanobacteriota</taxon>
        <taxon>Cyanophyceae</taxon>
        <taxon>Nostocales</taxon>
        <taxon>Calotrichaceae</taxon>
        <taxon>Calothrix</taxon>
    </lineage>
</organism>
<dbReference type="PANTHER" id="PTHR11614">
    <property type="entry name" value="PHOSPHOLIPASE-RELATED"/>
    <property type="match status" value="1"/>
</dbReference>
<feature type="domain" description="Serine aminopeptidase S33" evidence="7">
    <location>
        <begin position="23"/>
        <end position="255"/>
    </location>
</feature>
<dbReference type="Proteomes" id="UP000218418">
    <property type="component" value="Chromosome"/>
</dbReference>
<protein>
    <recommendedName>
        <fullName evidence="6">Monoacylglycerol lipase</fullName>
        <ecNumber evidence="4">3.1.1.23</ecNumber>
    </recommendedName>
</protein>
<dbReference type="InterPro" id="IPR051044">
    <property type="entry name" value="MAG_DAG_Lipase"/>
</dbReference>
<dbReference type="InterPro" id="IPR022742">
    <property type="entry name" value="Hydrolase_4"/>
</dbReference>
<evidence type="ECO:0000256" key="6">
    <source>
        <dbReference type="ARBA" id="ARBA00071261"/>
    </source>
</evidence>
<dbReference type="PRINTS" id="PR00793">
    <property type="entry name" value="PROAMNOPTASE"/>
</dbReference>
<dbReference type="GO" id="GO:0006508">
    <property type="term" value="P:proteolysis"/>
    <property type="evidence" value="ECO:0007669"/>
    <property type="project" value="InterPro"/>
</dbReference>
<evidence type="ECO:0000313" key="8">
    <source>
        <dbReference type="EMBL" id="BAY80819.1"/>
    </source>
</evidence>
<dbReference type="InterPro" id="IPR000073">
    <property type="entry name" value="AB_hydrolase_1"/>
</dbReference>
<dbReference type="Pfam" id="PF12146">
    <property type="entry name" value="Hydrolase_4"/>
    <property type="match status" value="1"/>
</dbReference>
<accession>A0A1Z4LI11</accession>
<dbReference type="PRINTS" id="PR00111">
    <property type="entry name" value="ABHYDROLASE"/>
</dbReference>
<comment type="similarity">
    <text evidence="3">Belongs to the peptidase S33 family.</text>
</comment>
<evidence type="ECO:0000256" key="4">
    <source>
        <dbReference type="ARBA" id="ARBA00013254"/>
    </source>
</evidence>
<dbReference type="GO" id="GO:0004177">
    <property type="term" value="F:aminopeptidase activity"/>
    <property type="evidence" value="ECO:0007669"/>
    <property type="project" value="UniProtKB-EC"/>
</dbReference>
<dbReference type="EMBL" id="AP018227">
    <property type="protein sequence ID" value="BAY80819.1"/>
    <property type="molecule type" value="Genomic_DNA"/>
</dbReference>
<evidence type="ECO:0000256" key="5">
    <source>
        <dbReference type="ARBA" id="ARBA00022801"/>
    </source>
</evidence>
<dbReference type="Gene3D" id="3.40.50.1820">
    <property type="entry name" value="alpha/beta hydrolase"/>
    <property type="match status" value="1"/>
</dbReference>
<dbReference type="InterPro" id="IPR029058">
    <property type="entry name" value="AB_hydrolase_fold"/>
</dbReference>
<dbReference type="OrthoDB" id="9806902at2"/>
<evidence type="ECO:0000313" key="9">
    <source>
        <dbReference type="Proteomes" id="UP000218418"/>
    </source>
</evidence>
<dbReference type="EC" id="3.1.1.23" evidence="4"/>
<keyword evidence="5 8" id="KW-0378">Hydrolase</keyword>
<comment type="catalytic activity">
    <reaction evidence="1">
        <text>Hydrolyzes glycerol monoesters of long-chain fatty acids.</text>
        <dbReference type="EC" id="3.1.1.23"/>
    </reaction>
</comment>
<dbReference type="FunFam" id="3.40.50.1820:FF:000117">
    <property type="entry name" value="Monoglyceride lipase, putative"/>
    <property type="match status" value="1"/>
</dbReference>
<dbReference type="InterPro" id="IPR002410">
    <property type="entry name" value="Peptidase_S33"/>
</dbReference>
<proteinExistence type="inferred from homology"/>
<evidence type="ECO:0000256" key="2">
    <source>
        <dbReference type="ARBA" id="ARBA00008645"/>
    </source>
</evidence>
<dbReference type="SUPFAM" id="SSF53474">
    <property type="entry name" value="alpha/beta-Hydrolases"/>
    <property type="match status" value="1"/>
</dbReference>
<gene>
    <name evidence="8" type="ORF">NIES267_02840</name>
</gene>
<comment type="similarity">
    <text evidence="2">Belongs to the AB hydrolase superfamily.</text>
</comment>
<sequence length="272" mass="30720">MSKTFQSENGLELYYQSWYPQPSARAVLVIVHGHGGHIGILTRMVEYFVERNYIVFSYDLRGNGKSPGQRGHVNSWTEFRVDLNNFINLVKNKEPNQEVFIIGQSMGGTIALDYILRESNQPKGLILLSPALEIGVSSWKLLIGKVLSRILPTFALETGLGFSAASRDPEVVADCEKDSLRHSRGTARLAAELLNTIDWIKANATEIKVPILILHGGADKVTLPQSSKDFFESLTLIDKERKEYPDSYHELHNDINYLEVLRDIQDWVGRHL</sequence>
<reference evidence="8 9" key="1">
    <citation type="submission" date="2017-06" db="EMBL/GenBank/DDBJ databases">
        <title>Genome sequencing of cyanobaciteial culture collection at National Institute for Environmental Studies (NIES).</title>
        <authorList>
            <person name="Hirose Y."/>
            <person name="Shimura Y."/>
            <person name="Fujisawa T."/>
            <person name="Nakamura Y."/>
            <person name="Kawachi M."/>
        </authorList>
    </citation>
    <scope>NUCLEOTIDE SEQUENCE [LARGE SCALE GENOMIC DNA]</scope>
    <source>
        <strain evidence="8 9">NIES-267</strain>
    </source>
</reference>